<evidence type="ECO:0000256" key="3">
    <source>
        <dbReference type="SAM" id="MobiDB-lite"/>
    </source>
</evidence>
<gene>
    <name evidence="4" type="ORF">HU722_04250</name>
</gene>
<comment type="caution">
    <text evidence="4">The sequence shown here is derived from an EMBL/GenBank/DDBJ whole genome shotgun (WGS) entry which is preliminary data.</text>
</comment>
<dbReference type="SUPFAM" id="SSF46565">
    <property type="entry name" value="Chaperone J-domain"/>
    <property type="match status" value="1"/>
</dbReference>
<protein>
    <submittedName>
        <fullName evidence="4">DNA repair protein</fullName>
    </submittedName>
</protein>
<proteinExistence type="predicted"/>
<name>A0A8H9YNI7_9PSED</name>
<keyword evidence="1" id="KW-0143">Chaperone</keyword>
<reference evidence="4" key="1">
    <citation type="journal article" date="2020" name="Microorganisms">
        <title>Reliable Identification of Environmental Pseudomonas Isolates Using the rpoD Gene.</title>
        <authorList>
            <consortium name="The Broad Institute Genome Sequencing Platform"/>
            <person name="Girard L."/>
            <person name="Lood C."/>
            <person name="Rokni-Zadeh H."/>
            <person name="van Noort V."/>
            <person name="Lavigne R."/>
            <person name="De Mot R."/>
        </authorList>
    </citation>
    <scope>NUCLEOTIDE SEQUENCE [LARGE SCALE GENOMIC DNA]</scope>
    <source>
        <strain evidence="4">SWRI145</strain>
    </source>
</reference>
<organism evidence="4">
    <name type="scientific">Pseudomonas tritici</name>
    <dbReference type="NCBI Taxonomy" id="2745518"/>
    <lineage>
        <taxon>Bacteria</taxon>
        <taxon>Pseudomonadati</taxon>
        <taxon>Pseudomonadota</taxon>
        <taxon>Gammaproteobacteria</taxon>
        <taxon>Pseudomonadales</taxon>
        <taxon>Pseudomonadaceae</taxon>
        <taxon>Pseudomonas</taxon>
    </lineage>
</organism>
<feature type="region of interest" description="Disordered" evidence="3">
    <location>
        <begin position="204"/>
        <end position="235"/>
    </location>
</feature>
<feature type="coiled-coil region" evidence="2">
    <location>
        <begin position="76"/>
        <end position="149"/>
    </location>
</feature>
<evidence type="ECO:0000313" key="4">
    <source>
        <dbReference type="EMBL" id="MBC3290728.1"/>
    </source>
</evidence>
<sequence length="391" mass="45550">MSTPIKRLEIIKNAIELEDDDIILSQLARLRSEAFDDELLAIVTALENQNYTAAMAAITAWLQSQRAMTQWRDPQVAASKLELKALEERLRDLIDRRNARVQQLDEFNDLYFSRLGPLMSQILQLRKTLAELNLRRQQAEARRREEDYRRCQQYMSQAVEVLATLTQRWRELPADSVLAAETRKLLQQQSDLIANLLAEAQELERGLTREEEEEPARQARDEANEEYEKYREQHHDAEVRLRKGKALSEEDQNELKRLWRQASKLCHPDLVADDLKDEANTMMVQLNQAKQRGDVKAIRSLVARLQQGFEPIMASDRLNDLERIRKKMAQVREQIDTLVSELAELEKEESWLLVSTLNNMESYFNQQEKALREVRTALELQVNEAQLDSAA</sequence>
<feature type="coiled-coil region" evidence="2">
    <location>
        <begin position="321"/>
        <end position="348"/>
    </location>
</feature>
<dbReference type="EMBL" id="JABWQF010000002">
    <property type="protein sequence ID" value="MBC3290728.1"/>
    <property type="molecule type" value="Genomic_DNA"/>
</dbReference>
<accession>A0A8H9YNI7</accession>
<evidence type="ECO:0000256" key="2">
    <source>
        <dbReference type="SAM" id="Coils"/>
    </source>
</evidence>
<keyword evidence="2" id="KW-0175">Coiled coil</keyword>
<dbReference type="AlphaFoldDB" id="A0A8H9YNI7"/>
<dbReference type="InterPro" id="IPR036869">
    <property type="entry name" value="J_dom_sf"/>
</dbReference>
<evidence type="ECO:0000256" key="1">
    <source>
        <dbReference type="ARBA" id="ARBA00023186"/>
    </source>
</evidence>